<dbReference type="Gene3D" id="3.40.50.1000">
    <property type="entry name" value="HAD superfamily/HAD-like"/>
    <property type="match status" value="1"/>
</dbReference>
<accession>A0ABU9B0T1</accession>
<dbReference type="InterPro" id="IPR023214">
    <property type="entry name" value="HAD_sf"/>
</dbReference>
<dbReference type="SUPFAM" id="SSF56784">
    <property type="entry name" value="HAD-like"/>
    <property type="match status" value="1"/>
</dbReference>
<reference evidence="4 5" key="1">
    <citation type="submission" date="2024-04" db="EMBL/GenBank/DDBJ databases">
        <title>Luteolibacter sp. isolated from soil.</title>
        <authorList>
            <person name="An J."/>
        </authorList>
    </citation>
    <scope>NUCLEOTIDE SEQUENCE [LARGE SCALE GENOMIC DNA]</scope>
    <source>
        <strain evidence="4 5">Y139</strain>
    </source>
</reference>
<dbReference type="EC" id="3.1.3.-" evidence="4"/>
<sequence length="217" mass="23502">MRFGFPIRAVAFDLDDTLFDRRMALARLLDEWSSSAVNPEDAWKVDQDGQAPREEFFGWLASRFGGPGGNGPSSARHFQRAFPLHVTPDPAVLHVLDRLRESGLPLGLLSNGSPGMQMAKLRACGAAGYFDKCCRLFSGGIQLEKPDPRAFLLLASRLDCRPGEILFVGDDPVRDIAGAAAAGMMTCRLKRPGRTGDCEGATIESMAELPMLLAAHA</sequence>
<evidence type="ECO:0000256" key="2">
    <source>
        <dbReference type="ARBA" id="ARBA00022801"/>
    </source>
</evidence>
<dbReference type="InterPro" id="IPR051400">
    <property type="entry name" value="HAD-like_hydrolase"/>
</dbReference>
<dbReference type="InterPro" id="IPR036412">
    <property type="entry name" value="HAD-like_sf"/>
</dbReference>
<dbReference type="GO" id="GO:0016787">
    <property type="term" value="F:hydrolase activity"/>
    <property type="evidence" value="ECO:0007669"/>
    <property type="project" value="UniProtKB-KW"/>
</dbReference>
<dbReference type="NCBIfam" id="TIGR01549">
    <property type="entry name" value="HAD-SF-IA-v1"/>
    <property type="match status" value="1"/>
</dbReference>
<keyword evidence="5" id="KW-1185">Reference proteome</keyword>
<dbReference type="PANTHER" id="PTHR46470">
    <property type="entry name" value="N-ACYLNEURAMINATE-9-PHOSPHATASE"/>
    <property type="match status" value="1"/>
</dbReference>
<gene>
    <name evidence="4" type="ORF">WKV53_24105</name>
</gene>
<comment type="caution">
    <text evidence="4">The sequence shown here is derived from an EMBL/GenBank/DDBJ whole genome shotgun (WGS) entry which is preliminary data.</text>
</comment>
<evidence type="ECO:0000256" key="3">
    <source>
        <dbReference type="ARBA" id="ARBA00022842"/>
    </source>
</evidence>
<keyword evidence="2 4" id="KW-0378">Hydrolase</keyword>
<organism evidence="4 5">
    <name type="scientific">Luteolibacter soli</name>
    <dbReference type="NCBI Taxonomy" id="3135280"/>
    <lineage>
        <taxon>Bacteria</taxon>
        <taxon>Pseudomonadati</taxon>
        <taxon>Verrucomicrobiota</taxon>
        <taxon>Verrucomicrobiia</taxon>
        <taxon>Verrucomicrobiales</taxon>
        <taxon>Verrucomicrobiaceae</taxon>
        <taxon>Luteolibacter</taxon>
    </lineage>
</organism>
<dbReference type="SFLD" id="SFLDS00003">
    <property type="entry name" value="Haloacid_Dehalogenase"/>
    <property type="match status" value="1"/>
</dbReference>
<dbReference type="EMBL" id="JBBUKT010000012">
    <property type="protein sequence ID" value="MEK7953621.1"/>
    <property type="molecule type" value="Genomic_DNA"/>
</dbReference>
<proteinExistence type="predicted"/>
<name>A0ABU9B0T1_9BACT</name>
<evidence type="ECO:0000256" key="1">
    <source>
        <dbReference type="ARBA" id="ARBA00001946"/>
    </source>
</evidence>
<dbReference type="NCBIfam" id="TIGR01509">
    <property type="entry name" value="HAD-SF-IA-v3"/>
    <property type="match status" value="1"/>
</dbReference>
<keyword evidence="3" id="KW-0460">Magnesium</keyword>
<dbReference type="SFLD" id="SFLDG01129">
    <property type="entry name" value="C1.5:_HAD__Beta-PGM__Phosphata"/>
    <property type="match status" value="1"/>
</dbReference>
<dbReference type="PRINTS" id="PR00413">
    <property type="entry name" value="HADHALOGNASE"/>
</dbReference>
<comment type="cofactor">
    <cofactor evidence="1">
        <name>Mg(2+)</name>
        <dbReference type="ChEBI" id="CHEBI:18420"/>
    </cofactor>
</comment>
<dbReference type="Proteomes" id="UP001371305">
    <property type="component" value="Unassembled WGS sequence"/>
</dbReference>
<dbReference type="InterPro" id="IPR006439">
    <property type="entry name" value="HAD-SF_hydro_IA"/>
</dbReference>
<evidence type="ECO:0000313" key="5">
    <source>
        <dbReference type="Proteomes" id="UP001371305"/>
    </source>
</evidence>
<evidence type="ECO:0000313" key="4">
    <source>
        <dbReference type="EMBL" id="MEK7953621.1"/>
    </source>
</evidence>
<protein>
    <submittedName>
        <fullName evidence="4">HAD family hydrolase</fullName>
        <ecNumber evidence="4">3.1.3.-</ecNumber>
    </submittedName>
</protein>
<dbReference type="Pfam" id="PF00702">
    <property type="entry name" value="Hydrolase"/>
    <property type="match status" value="1"/>
</dbReference>